<reference evidence="2 3" key="1">
    <citation type="submission" date="2015-07" db="EMBL/GenBank/DDBJ databases">
        <title>Draft genome of Bellilinea caldifistulae DSM 17877.</title>
        <authorList>
            <person name="Hemp J."/>
            <person name="Ward L.M."/>
            <person name="Pace L.A."/>
            <person name="Fischer W.W."/>
        </authorList>
    </citation>
    <scope>NUCLEOTIDE SEQUENCE [LARGE SCALE GENOMIC DNA]</scope>
    <source>
        <strain evidence="2 3">GOMI-1</strain>
    </source>
</reference>
<feature type="transmembrane region" description="Helical" evidence="1">
    <location>
        <begin position="12"/>
        <end position="34"/>
    </location>
</feature>
<evidence type="ECO:0000313" key="3">
    <source>
        <dbReference type="Proteomes" id="UP000050514"/>
    </source>
</evidence>
<keyword evidence="1" id="KW-0812">Transmembrane</keyword>
<protein>
    <submittedName>
        <fullName evidence="2">Uncharacterized protein</fullName>
    </submittedName>
</protein>
<feature type="transmembrane region" description="Helical" evidence="1">
    <location>
        <begin position="136"/>
        <end position="156"/>
    </location>
</feature>
<organism evidence="2 3">
    <name type="scientific">Bellilinea caldifistulae</name>
    <dbReference type="NCBI Taxonomy" id="360411"/>
    <lineage>
        <taxon>Bacteria</taxon>
        <taxon>Bacillati</taxon>
        <taxon>Chloroflexota</taxon>
        <taxon>Anaerolineae</taxon>
        <taxon>Anaerolineales</taxon>
        <taxon>Anaerolineaceae</taxon>
        <taxon>Bellilinea</taxon>
    </lineage>
</organism>
<gene>
    <name evidence="2" type="ORF">AC812_04025</name>
</gene>
<keyword evidence="3" id="KW-1185">Reference proteome</keyword>
<dbReference type="RefSeq" id="WP_061914612.1">
    <property type="nucleotide sequence ID" value="NZ_DF967971.1"/>
</dbReference>
<dbReference type="Proteomes" id="UP000050514">
    <property type="component" value="Unassembled WGS sequence"/>
</dbReference>
<dbReference type="EMBL" id="LGHJ01000010">
    <property type="protein sequence ID" value="KPL77147.1"/>
    <property type="molecule type" value="Genomic_DNA"/>
</dbReference>
<evidence type="ECO:0000313" key="2">
    <source>
        <dbReference type="EMBL" id="KPL77147.1"/>
    </source>
</evidence>
<evidence type="ECO:0000256" key="1">
    <source>
        <dbReference type="SAM" id="Phobius"/>
    </source>
</evidence>
<dbReference type="OrthoDB" id="161781at2"/>
<name>A0A0P6X2Z6_9CHLR</name>
<dbReference type="AlphaFoldDB" id="A0A0P6X2Z6"/>
<keyword evidence="1" id="KW-0472">Membrane</keyword>
<sequence length="173" mass="19245">MSPAVQAALRRLWWSLLISSIFAFVVSEVSYQLVKDRSERPPQTVEILIPAGTAAKIANGDEGPTLPEMRFVEGDTLLVRNLDEVSHQLGPLWVLPGSSSRLTLDRPSQYTMECSFQQSRSLGIDVLPRAKTSDRIFGIISVGFPTWILLWLYWLVAKPLSGSENEKMLSEAG</sequence>
<comment type="caution">
    <text evidence="2">The sequence shown here is derived from an EMBL/GenBank/DDBJ whole genome shotgun (WGS) entry which is preliminary data.</text>
</comment>
<keyword evidence="1" id="KW-1133">Transmembrane helix</keyword>
<accession>A0A0P6X2Z6</accession>
<dbReference type="STRING" id="360411.AC812_04025"/>
<proteinExistence type="predicted"/>